<evidence type="ECO:0000313" key="8">
    <source>
        <dbReference type="EMBL" id="QBR48173.1"/>
    </source>
</evidence>
<sequence length="408" mass="45109">MREIRHDFPVLDQVINQKPMIYLDSAATAQKPQQVIDTIVNYYEQDNANVHRGIYELSQRATQLYEASRDKVQHFIHASQREEILFTRGTTESINWIASTYGIDNIHQGDEIVISYMEHHSNIVPWQQLAKRVGATLKYIGLNADGTLNMTDAATQITNKTKIVSIAHASNVLGVINPIKDLADLAHQHGAIIVVDGAQSTPHMAIDVQALSADFFAFSGHKMMGPMGIGILYGKKSILDNMKPAQFGGEMIESVSLHDAIFQPLPWRFEAGTPNVAGAIGLGAAIDYLTTIGMSNVNQYEHDLVSYALPKLKSIVGVTIYGPQNIKEHTAVIAFNVDGIHAHDMATALDQEGIEVRAGHHCAQPLMNYLDLTATVRVSLYLYNTTAEIDRLVATIKKIKEYFQNGFT</sequence>
<comment type="cofactor">
    <cofactor evidence="1">
        <name>pyridoxal 5'-phosphate</name>
        <dbReference type="ChEBI" id="CHEBI:597326"/>
    </cofactor>
</comment>
<evidence type="ECO:0000313" key="9">
    <source>
        <dbReference type="Proteomes" id="UP000295756"/>
    </source>
</evidence>
<dbReference type="InterPro" id="IPR000192">
    <property type="entry name" value="Aminotrans_V_dom"/>
</dbReference>
<protein>
    <recommendedName>
        <fullName evidence="3">cysteine desulfurase</fullName>
        <ecNumber evidence="3">2.8.1.7</ecNumber>
    </recommendedName>
</protein>
<name>A0ABX5SNX5_9LACO</name>
<dbReference type="Proteomes" id="UP000295756">
    <property type="component" value="Chromosome"/>
</dbReference>
<dbReference type="InterPro" id="IPR015424">
    <property type="entry name" value="PyrdxlP-dep_Trfase"/>
</dbReference>
<keyword evidence="4" id="KW-0808">Transferase</keyword>
<keyword evidence="9" id="KW-1185">Reference proteome</keyword>
<dbReference type="InterPro" id="IPR015421">
    <property type="entry name" value="PyrdxlP-dep_Trfase_major"/>
</dbReference>
<dbReference type="SUPFAM" id="SSF53383">
    <property type="entry name" value="PLP-dependent transferases"/>
    <property type="match status" value="1"/>
</dbReference>
<dbReference type="InterPro" id="IPR015422">
    <property type="entry name" value="PyrdxlP-dep_Trfase_small"/>
</dbReference>
<evidence type="ECO:0000256" key="6">
    <source>
        <dbReference type="ARBA" id="ARBA00050776"/>
    </source>
</evidence>
<dbReference type="PANTHER" id="PTHR43586">
    <property type="entry name" value="CYSTEINE DESULFURASE"/>
    <property type="match status" value="1"/>
</dbReference>
<dbReference type="PIRSF" id="PIRSF005572">
    <property type="entry name" value="NifS"/>
    <property type="match status" value="1"/>
</dbReference>
<evidence type="ECO:0000256" key="1">
    <source>
        <dbReference type="ARBA" id="ARBA00001933"/>
    </source>
</evidence>
<dbReference type="NCBIfam" id="TIGR01979">
    <property type="entry name" value="sufS"/>
    <property type="match status" value="1"/>
</dbReference>
<comment type="catalytic activity">
    <reaction evidence="6">
        <text>(sulfur carrier)-H + L-cysteine = (sulfur carrier)-SH + L-alanine</text>
        <dbReference type="Rhea" id="RHEA:43892"/>
        <dbReference type="Rhea" id="RHEA-COMP:14737"/>
        <dbReference type="Rhea" id="RHEA-COMP:14739"/>
        <dbReference type="ChEBI" id="CHEBI:29917"/>
        <dbReference type="ChEBI" id="CHEBI:35235"/>
        <dbReference type="ChEBI" id="CHEBI:57972"/>
        <dbReference type="ChEBI" id="CHEBI:64428"/>
        <dbReference type="EC" id="2.8.1.7"/>
    </reaction>
</comment>
<dbReference type="EC" id="2.8.1.7" evidence="3"/>
<reference evidence="8 9" key="1">
    <citation type="submission" date="2019-03" db="EMBL/GenBank/DDBJ databases">
        <title>Complete Genome Sequence of Leuconostoc kimchii strain NKJ218 Isolated from Homemade Kimchi.</title>
        <authorList>
            <person name="Jung J.Y."/>
            <person name="Jin H.M."/>
            <person name="Jung J.-W."/>
            <person name="Lee S.-Y."/>
            <person name="Ryu B.-G."/>
            <person name="Han S.-S."/>
            <person name="Kang H.K."/>
            <person name="Choi H.W."/>
            <person name="Chung E.J."/>
            <person name="Choi K.-M."/>
        </authorList>
    </citation>
    <scope>NUCLEOTIDE SEQUENCE [LARGE SCALE GENOMIC DNA]</scope>
    <source>
        <strain evidence="8 9">NKJ218</strain>
    </source>
</reference>
<proteinExistence type="inferred from homology"/>
<dbReference type="CDD" id="cd06453">
    <property type="entry name" value="SufS_like"/>
    <property type="match status" value="1"/>
</dbReference>
<dbReference type="Gene3D" id="3.40.640.10">
    <property type="entry name" value="Type I PLP-dependent aspartate aminotransferase-like (Major domain)"/>
    <property type="match status" value="1"/>
</dbReference>
<dbReference type="InterPro" id="IPR010970">
    <property type="entry name" value="Cys_dSase_SufS"/>
</dbReference>
<evidence type="ECO:0000256" key="5">
    <source>
        <dbReference type="ARBA" id="ARBA00022898"/>
    </source>
</evidence>
<keyword evidence="5" id="KW-0663">Pyridoxal phosphate</keyword>
<dbReference type="RefSeq" id="WP_013103533.1">
    <property type="nucleotide sequence ID" value="NZ_CP037939.1"/>
</dbReference>
<accession>A0ABX5SNX5</accession>
<dbReference type="Gene3D" id="3.90.1150.10">
    <property type="entry name" value="Aspartate Aminotransferase, domain 1"/>
    <property type="match status" value="1"/>
</dbReference>
<dbReference type="InterPro" id="IPR016454">
    <property type="entry name" value="Cysteine_dSase"/>
</dbReference>
<evidence type="ECO:0000256" key="4">
    <source>
        <dbReference type="ARBA" id="ARBA00022679"/>
    </source>
</evidence>
<evidence type="ECO:0000259" key="7">
    <source>
        <dbReference type="Pfam" id="PF00266"/>
    </source>
</evidence>
<feature type="domain" description="Aminotransferase class V" evidence="7">
    <location>
        <begin position="21"/>
        <end position="392"/>
    </location>
</feature>
<evidence type="ECO:0000256" key="3">
    <source>
        <dbReference type="ARBA" id="ARBA00012239"/>
    </source>
</evidence>
<gene>
    <name evidence="8" type="ORF">EW139_08545</name>
</gene>
<dbReference type="EMBL" id="CP037939">
    <property type="protein sequence ID" value="QBR48173.1"/>
    <property type="molecule type" value="Genomic_DNA"/>
</dbReference>
<dbReference type="PANTHER" id="PTHR43586:SF8">
    <property type="entry name" value="CYSTEINE DESULFURASE 1, CHLOROPLASTIC"/>
    <property type="match status" value="1"/>
</dbReference>
<comment type="similarity">
    <text evidence="2">Belongs to the class-V pyridoxal-phosphate-dependent aminotransferase family. Csd subfamily.</text>
</comment>
<organism evidence="8 9">
    <name type="scientific">Leuconostoc kimchii</name>
    <dbReference type="NCBI Taxonomy" id="136609"/>
    <lineage>
        <taxon>Bacteria</taxon>
        <taxon>Bacillati</taxon>
        <taxon>Bacillota</taxon>
        <taxon>Bacilli</taxon>
        <taxon>Lactobacillales</taxon>
        <taxon>Lactobacillaceae</taxon>
        <taxon>Leuconostoc</taxon>
    </lineage>
</organism>
<dbReference type="Pfam" id="PF00266">
    <property type="entry name" value="Aminotran_5"/>
    <property type="match status" value="1"/>
</dbReference>
<evidence type="ECO:0000256" key="2">
    <source>
        <dbReference type="ARBA" id="ARBA00010447"/>
    </source>
</evidence>